<organism evidence="2 3">
    <name type="scientific">Paracoccus suum</name>
    <dbReference type="NCBI Taxonomy" id="2259340"/>
    <lineage>
        <taxon>Bacteria</taxon>
        <taxon>Pseudomonadati</taxon>
        <taxon>Pseudomonadota</taxon>
        <taxon>Alphaproteobacteria</taxon>
        <taxon>Rhodobacterales</taxon>
        <taxon>Paracoccaceae</taxon>
        <taxon>Paracoccus</taxon>
    </lineage>
</organism>
<dbReference type="SUPFAM" id="SSF53474">
    <property type="entry name" value="alpha/beta-Hydrolases"/>
    <property type="match status" value="1"/>
</dbReference>
<dbReference type="Pfam" id="PF12697">
    <property type="entry name" value="Abhydrolase_6"/>
    <property type="match status" value="1"/>
</dbReference>
<dbReference type="AlphaFoldDB" id="A0A344PLS4"/>
<dbReference type="EMBL" id="CP030918">
    <property type="protein sequence ID" value="AXC50329.1"/>
    <property type="molecule type" value="Genomic_DNA"/>
</dbReference>
<dbReference type="RefSeq" id="WP_114076646.1">
    <property type="nucleotide sequence ID" value="NZ_CP030918.1"/>
</dbReference>
<dbReference type="PANTHER" id="PTHR43194">
    <property type="entry name" value="HYDROLASE ALPHA/BETA FOLD FAMILY"/>
    <property type="match status" value="1"/>
</dbReference>
<reference evidence="3" key="1">
    <citation type="submission" date="2018-07" db="EMBL/GenBank/DDBJ databases">
        <title>Genome sequencing of Paracoccus sp. SC2-6.</title>
        <authorList>
            <person name="Heo J."/>
            <person name="Kim S.-J."/>
            <person name="Kwon S.-W."/>
        </authorList>
    </citation>
    <scope>NUCLEOTIDE SEQUENCE [LARGE SCALE GENOMIC DNA]</scope>
    <source>
        <strain evidence="3">SC2-6</strain>
    </source>
</reference>
<protein>
    <submittedName>
        <fullName evidence="2">Alpha/beta hydrolase</fullName>
    </submittedName>
</protein>
<evidence type="ECO:0000313" key="2">
    <source>
        <dbReference type="EMBL" id="AXC50329.1"/>
    </source>
</evidence>
<dbReference type="InterPro" id="IPR029058">
    <property type="entry name" value="AB_hydrolase_fold"/>
</dbReference>
<sequence>MRASTVRFGPHRIAAWSMGQGPGLLLVHGTPFSAHVWHRITPHLAPHFTVHSFDLLGYGQSDMPDADVSLGVQNGVLGAVMDHFGLNRPSVIAHDFGGATALRAHLRDGRDYARLLLIDPVAIRPWGSPFVAHVRRHEAAFAGLPPYIHAAILAAYLRGASHRGLTDTGLTPYLDPWTGAKGQEAFYRQIAQMDPVHTDEIEPLLGTVRCPVRLLWGVRDDWIPLADGRRLAAMLPDCPLTEVAGAGHLMQEDAPEAIVGAALEFLRH</sequence>
<keyword evidence="2" id="KW-0378">Hydrolase</keyword>
<dbReference type="GO" id="GO:0016787">
    <property type="term" value="F:hydrolase activity"/>
    <property type="evidence" value="ECO:0007669"/>
    <property type="project" value="UniProtKB-KW"/>
</dbReference>
<evidence type="ECO:0000259" key="1">
    <source>
        <dbReference type="Pfam" id="PF12697"/>
    </source>
</evidence>
<dbReference type="Gene3D" id="3.40.50.1820">
    <property type="entry name" value="alpha/beta hydrolase"/>
    <property type="match status" value="1"/>
</dbReference>
<name>A0A344PLS4_9RHOB</name>
<dbReference type="OrthoDB" id="9804723at2"/>
<feature type="domain" description="AB hydrolase-1" evidence="1">
    <location>
        <begin position="24"/>
        <end position="260"/>
    </location>
</feature>
<proteinExistence type="predicted"/>
<dbReference type="KEGG" id="pars:DRW48_12050"/>
<dbReference type="PANTHER" id="PTHR43194:SF5">
    <property type="entry name" value="PIMELOYL-[ACYL-CARRIER PROTEIN] METHYL ESTER ESTERASE"/>
    <property type="match status" value="1"/>
</dbReference>
<accession>A0A344PLS4</accession>
<dbReference type="PRINTS" id="PR00111">
    <property type="entry name" value="ABHYDROLASE"/>
</dbReference>
<keyword evidence="3" id="KW-1185">Reference proteome</keyword>
<evidence type="ECO:0000313" key="3">
    <source>
        <dbReference type="Proteomes" id="UP000252023"/>
    </source>
</evidence>
<dbReference type="Proteomes" id="UP000252023">
    <property type="component" value="Chromosome"/>
</dbReference>
<dbReference type="InterPro" id="IPR000073">
    <property type="entry name" value="AB_hydrolase_1"/>
</dbReference>
<gene>
    <name evidence="2" type="ORF">DRW48_12050</name>
</gene>
<dbReference type="InterPro" id="IPR050228">
    <property type="entry name" value="Carboxylesterase_BioH"/>
</dbReference>